<reference evidence="2 3" key="1">
    <citation type="submission" date="2016-03" db="EMBL/GenBank/DDBJ databases">
        <authorList>
            <consortium name="Pathogen Informatics"/>
        </authorList>
    </citation>
    <scope>NUCLEOTIDE SEQUENCE [LARGE SCALE GENOMIC DNA]</scope>
    <source>
        <strain evidence="2 3">NCTC13364</strain>
    </source>
</reference>
<evidence type="ECO:0000256" key="1">
    <source>
        <dbReference type="SAM" id="MobiDB-lite"/>
    </source>
</evidence>
<gene>
    <name evidence="2" type="ORF">SAMEA1982600_04944</name>
</gene>
<dbReference type="Proteomes" id="UP000077037">
    <property type="component" value="Unassembled WGS sequence"/>
</dbReference>
<accession>A0A157RHX3</accession>
<evidence type="ECO:0000313" key="3">
    <source>
        <dbReference type="Proteomes" id="UP000077037"/>
    </source>
</evidence>
<sequence length="348" mass="36447">MAQRRHAAAAHQLEQLDDEFDLADAAVAQLDVVGAVDAAARQGAALPVLADALAQHAQRGQRVEIEVLAVHERHAQAFQLARLRFRIAVGIGTGGHQAALQPGVALPFAALADQIVLQGVQAPGQRARVAIGPQPQVGAEHLAIGVDFGQDGHHAARQPAIEFVMADRARAVGIAFLAVQHDQVDVGRDIQLAAPQLAHADDQHLLRGAGGGVARHAVHLAQFGRHAAVGRIHGQVGQLRHAADHFFQIGLARQVAHHQRAEHAFPQFAQHAAALRAGQRFGGVCAFQLGHPAGQHIGRHGPCGGVLQPGIQVGMGVQAAPQVAGPGQRGLEQGGGRHEAVSVRRNVV</sequence>
<feature type="region of interest" description="Disordered" evidence="1">
    <location>
        <begin position="322"/>
        <end position="348"/>
    </location>
</feature>
<organism evidence="2 3">
    <name type="scientific">Bordetella ansorpii</name>
    <dbReference type="NCBI Taxonomy" id="288768"/>
    <lineage>
        <taxon>Bacteria</taxon>
        <taxon>Pseudomonadati</taxon>
        <taxon>Pseudomonadota</taxon>
        <taxon>Betaproteobacteria</taxon>
        <taxon>Burkholderiales</taxon>
        <taxon>Alcaligenaceae</taxon>
        <taxon>Bordetella</taxon>
    </lineage>
</organism>
<dbReference type="AlphaFoldDB" id="A0A157RHX3"/>
<name>A0A157RHX3_9BORD</name>
<evidence type="ECO:0000313" key="2">
    <source>
        <dbReference type="EMBL" id="SAI57526.1"/>
    </source>
</evidence>
<protein>
    <submittedName>
        <fullName evidence="2">Uncharacterized protein</fullName>
    </submittedName>
</protein>
<dbReference type="EMBL" id="FKBS01000029">
    <property type="protein sequence ID" value="SAI57526.1"/>
    <property type="molecule type" value="Genomic_DNA"/>
</dbReference>
<proteinExistence type="predicted"/>